<feature type="signal peptide" evidence="1">
    <location>
        <begin position="1"/>
        <end position="28"/>
    </location>
</feature>
<organism evidence="2 3">
    <name type="scientific">Actinomadura litoris</name>
    <dbReference type="NCBI Taxonomy" id="2678616"/>
    <lineage>
        <taxon>Bacteria</taxon>
        <taxon>Bacillati</taxon>
        <taxon>Actinomycetota</taxon>
        <taxon>Actinomycetes</taxon>
        <taxon>Streptosporangiales</taxon>
        <taxon>Thermomonosporaceae</taxon>
        <taxon>Actinomadura</taxon>
    </lineage>
</organism>
<dbReference type="RefSeq" id="WP_156220246.1">
    <property type="nucleotide sequence ID" value="NZ_WOFH01000013.1"/>
</dbReference>
<feature type="chain" id="PRO_5029464315" evidence="1">
    <location>
        <begin position="29"/>
        <end position="135"/>
    </location>
</feature>
<proteinExistence type="predicted"/>
<evidence type="ECO:0000313" key="3">
    <source>
        <dbReference type="Proteomes" id="UP000432015"/>
    </source>
</evidence>
<comment type="caution">
    <text evidence="2">The sequence shown here is derived from an EMBL/GenBank/DDBJ whole genome shotgun (WGS) entry which is preliminary data.</text>
</comment>
<keyword evidence="3" id="KW-1185">Reference proteome</keyword>
<evidence type="ECO:0000256" key="1">
    <source>
        <dbReference type="SAM" id="SignalP"/>
    </source>
</evidence>
<dbReference type="AlphaFoldDB" id="A0A7K1L9Q2"/>
<sequence>MAIKRAISYAVATVAAVAPLAITPSASADTPARTATAPAAACHFGANPPYLSGREVSASVWSTRGCPKSGSYTGNLQRKRWYGWQTLRHKKWWGAGGYSLTKGCKKGSTYTYRSYISRWPDGRHVYSAQRRLKCR</sequence>
<reference evidence="2 3" key="1">
    <citation type="submission" date="2019-11" db="EMBL/GenBank/DDBJ databases">
        <authorList>
            <person name="Cao P."/>
        </authorList>
    </citation>
    <scope>NUCLEOTIDE SEQUENCE [LARGE SCALE GENOMIC DNA]</scope>
    <source>
        <strain evidence="2 3">NEAU-AAG5</strain>
    </source>
</reference>
<evidence type="ECO:0000313" key="2">
    <source>
        <dbReference type="EMBL" id="MUN41053.1"/>
    </source>
</evidence>
<accession>A0A7K1L9Q2</accession>
<protein>
    <submittedName>
        <fullName evidence="2">Uncharacterized protein</fullName>
    </submittedName>
</protein>
<dbReference type="Proteomes" id="UP000432015">
    <property type="component" value="Unassembled WGS sequence"/>
</dbReference>
<name>A0A7K1L9Q2_9ACTN</name>
<gene>
    <name evidence="2" type="ORF">GNZ18_31280</name>
</gene>
<dbReference type="EMBL" id="WOFH01000013">
    <property type="protein sequence ID" value="MUN41053.1"/>
    <property type="molecule type" value="Genomic_DNA"/>
</dbReference>
<keyword evidence="1" id="KW-0732">Signal</keyword>